<evidence type="ECO:0000259" key="1">
    <source>
        <dbReference type="Pfam" id="PF06452"/>
    </source>
</evidence>
<gene>
    <name evidence="2" type="ORF">SAMN05443667_11227</name>
</gene>
<dbReference type="AlphaFoldDB" id="A0A1H4F5K6"/>
<accession>A0A1H4F5K6</accession>
<name>A0A1H4F5K6_9FLAO</name>
<dbReference type="GO" id="GO:0030246">
    <property type="term" value="F:carbohydrate binding"/>
    <property type="evidence" value="ECO:0007669"/>
    <property type="project" value="InterPro"/>
</dbReference>
<dbReference type="GO" id="GO:0004553">
    <property type="term" value="F:hydrolase activity, hydrolyzing O-glycosyl compounds"/>
    <property type="evidence" value="ECO:0007669"/>
    <property type="project" value="InterPro"/>
</dbReference>
<sequence>MAKRNKIYKVNLIKSDELTITGKGESSLWEQSEVLNDFISPWDATQRSEIEFRALWDGKYLFFCFTVYDSKIHIDTKDDSIDSIGNSDRVELFFRPDASLNPYYCLEIDTAARVMDFKAYPDKNFDFNWNWPKDEISVKSSKDELSFTVEGAISLDSLNKFTLIKENKIETGIFRAKYNSKQNIHFEPTWISWVHPNTEEPNFHIASSFGVLYLVS</sequence>
<dbReference type="EMBL" id="FNRD01000012">
    <property type="protein sequence ID" value="SEA92539.1"/>
    <property type="molecule type" value="Genomic_DNA"/>
</dbReference>
<dbReference type="Gene3D" id="2.60.40.1190">
    <property type="match status" value="1"/>
</dbReference>
<dbReference type="SUPFAM" id="SSF49344">
    <property type="entry name" value="CBD9-like"/>
    <property type="match status" value="1"/>
</dbReference>
<protein>
    <submittedName>
        <fullName evidence="2">Carbohydrate family 9 binding domain-like</fullName>
    </submittedName>
</protein>
<dbReference type="InterPro" id="IPR010502">
    <property type="entry name" value="Carb-bd_dom_fam9"/>
</dbReference>
<dbReference type="STRING" id="150146.SAMN05443667_11227"/>
<organism evidence="2 3">
    <name type="scientific">Flavobacterium gillisiae</name>
    <dbReference type="NCBI Taxonomy" id="150146"/>
    <lineage>
        <taxon>Bacteria</taxon>
        <taxon>Pseudomonadati</taxon>
        <taxon>Bacteroidota</taxon>
        <taxon>Flavobacteriia</taxon>
        <taxon>Flavobacteriales</taxon>
        <taxon>Flavobacteriaceae</taxon>
        <taxon>Flavobacterium</taxon>
    </lineage>
</organism>
<evidence type="ECO:0000313" key="3">
    <source>
        <dbReference type="Proteomes" id="UP000198951"/>
    </source>
</evidence>
<dbReference type="Pfam" id="PF06452">
    <property type="entry name" value="CBM9_1"/>
    <property type="match status" value="1"/>
</dbReference>
<feature type="domain" description="Carbohydrate-binding" evidence="1">
    <location>
        <begin position="21"/>
        <end position="215"/>
    </location>
</feature>
<evidence type="ECO:0000313" key="2">
    <source>
        <dbReference type="EMBL" id="SEA92539.1"/>
    </source>
</evidence>
<proteinExistence type="predicted"/>
<reference evidence="3" key="1">
    <citation type="submission" date="2016-10" db="EMBL/GenBank/DDBJ databases">
        <authorList>
            <person name="Varghese N."/>
            <person name="Submissions S."/>
        </authorList>
    </citation>
    <scope>NUCLEOTIDE SEQUENCE [LARGE SCALE GENOMIC DNA]</scope>
    <source>
        <strain evidence="3">DSM 22376</strain>
    </source>
</reference>
<keyword evidence="3" id="KW-1185">Reference proteome</keyword>
<dbReference type="Proteomes" id="UP000198951">
    <property type="component" value="Unassembled WGS sequence"/>
</dbReference>
<dbReference type="RefSeq" id="WP_091092212.1">
    <property type="nucleotide sequence ID" value="NZ_FNRD01000012.1"/>
</dbReference>
<dbReference type="GO" id="GO:0016052">
    <property type="term" value="P:carbohydrate catabolic process"/>
    <property type="evidence" value="ECO:0007669"/>
    <property type="project" value="InterPro"/>
</dbReference>
<dbReference type="OrthoDB" id="9801646at2"/>